<evidence type="ECO:0000313" key="6">
    <source>
        <dbReference type="Proteomes" id="UP001642360"/>
    </source>
</evidence>
<sequence length="674" mass="75542">MDRRSWLWRRKSAEKSPGETESSGSISSHSERFSDDQTLPNHNIQSPEISSKAAPTGEELNDNVKILTEKLSEALLNISAKEDLVQQHAKVAEEAVSGWEKAETEVLALKRQLEAVTRKTLALEDRVGHLDGALKECLRQLRQAREEQEQKIHEIVANRSYEWESTKSELENQVVELQSQLQAAKAEAVTSMNSDLCLKLEAAEKENSGLKLELLSKAEELELRIIEMDLSTQAAETASKQNLDSIKKVAKLEAECRRLKAMARKMSPSNDHRSMAASSVYVDSFTDSQSDSGERLLMVDTDASKMSGLELNHCEPSHSDSWASALIVELDQFKNEKALETNFMVTSSDINLMDDFLEMERLAALPETESGSCPDSRALLDHAHVGENPLKAELEAMINRTAELEEKLEKMETEKVELEMALAECQDQLKTSRDQLDEAEVNLVELKAYLAKASEAQSATEIELNNTNLKLEKSRARLEEAMVNVVELQTQFSMVNEAKSMVEAELEATNIKKAVAESRLVVLEADLHTLLSRVSFLEKEIEKECAFSAETVSKYRKLEAEISRMKYETELQNAAILNGQLKMKQDMELAAASTKFAECQKTIASLGRQLKSLATLEDFLMDSEKLSEISEDELQCSNNGFESWKLQSSKFSLPKRDSEASKTVDTYSGPLNKW</sequence>
<gene>
    <name evidence="5" type="ORF">ILEXP_LOCUS24498</name>
</gene>
<feature type="coiled-coil region" evidence="3">
    <location>
        <begin position="391"/>
        <end position="491"/>
    </location>
</feature>
<evidence type="ECO:0000256" key="1">
    <source>
        <dbReference type="ARBA" id="ARBA00005921"/>
    </source>
</evidence>
<feature type="coiled-coil region" evidence="3">
    <location>
        <begin position="57"/>
        <end position="220"/>
    </location>
</feature>
<dbReference type="PANTHER" id="PTHR31580:SF49">
    <property type="entry name" value="FILAMENT-LIKE PLANT PROTEIN 3"/>
    <property type="match status" value="1"/>
</dbReference>
<evidence type="ECO:0000256" key="4">
    <source>
        <dbReference type="SAM" id="MobiDB-lite"/>
    </source>
</evidence>
<name>A0ABC8SFW9_9AQUA</name>
<accession>A0ABC8SFW9</accession>
<protein>
    <recommendedName>
        <fullName evidence="7">Filament-like plant protein</fullName>
    </recommendedName>
</protein>
<feature type="compositionally biased region" description="Basic and acidic residues" evidence="4">
    <location>
        <begin position="1"/>
        <end position="18"/>
    </location>
</feature>
<evidence type="ECO:0000256" key="3">
    <source>
        <dbReference type="SAM" id="Coils"/>
    </source>
</evidence>
<dbReference type="Proteomes" id="UP001642360">
    <property type="component" value="Unassembled WGS sequence"/>
</dbReference>
<comment type="similarity">
    <text evidence="1">Belongs to the FPP family.</text>
</comment>
<proteinExistence type="inferred from homology"/>
<evidence type="ECO:0000256" key="2">
    <source>
        <dbReference type="ARBA" id="ARBA00023054"/>
    </source>
</evidence>
<feature type="region of interest" description="Disordered" evidence="4">
    <location>
        <begin position="653"/>
        <end position="674"/>
    </location>
</feature>
<dbReference type="Pfam" id="PF05911">
    <property type="entry name" value="FPP"/>
    <property type="match status" value="4"/>
</dbReference>
<keyword evidence="2 3" id="KW-0175">Coiled coil</keyword>
<keyword evidence="6" id="KW-1185">Reference proteome</keyword>
<dbReference type="AlphaFoldDB" id="A0ABC8SFW9"/>
<feature type="compositionally biased region" description="Low complexity" evidence="4">
    <location>
        <begin position="19"/>
        <end position="28"/>
    </location>
</feature>
<dbReference type="PANTHER" id="PTHR31580">
    <property type="entry name" value="FILAMENT-LIKE PLANT PROTEIN 4"/>
    <property type="match status" value="1"/>
</dbReference>
<comment type="caution">
    <text evidence="5">The sequence shown here is derived from an EMBL/GenBank/DDBJ whole genome shotgun (WGS) entry which is preliminary data.</text>
</comment>
<evidence type="ECO:0008006" key="7">
    <source>
        <dbReference type="Google" id="ProtNLM"/>
    </source>
</evidence>
<evidence type="ECO:0000313" key="5">
    <source>
        <dbReference type="EMBL" id="CAK9156091.1"/>
    </source>
</evidence>
<reference evidence="5 6" key="1">
    <citation type="submission" date="2024-02" db="EMBL/GenBank/DDBJ databases">
        <authorList>
            <person name="Vignale AGUSTIN F."/>
            <person name="Sosa J E."/>
            <person name="Modenutti C."/>
        </authorList>
    </citation>
    <scope>NUCLEOTIDE SEQUENCE [LARGE SCALE GENOMIC DNA]</scope>
</reference>
<feature type="region of interest" description="Disordered" evidence="4">
    <location>
        <begin position="1"/>
        <end position="57"/>
    </location>
</feature>
<dbReference type="EMBL" id="CAUOFW020002789">
    <property type="protein sequence ID" value="CAK9156091.1"/>
    <property type="molecule type" value="Genomic_DNA"/>
</dbReference>
<feature type="compositionally biased region" description="Polar residues" evidence="4">
    <location>
        <begin position="36"/>
        <end position="49"/>
    </location>
</feature>
<organism evidence="5 6">
    <name type="scientific">Ilex paraguariensis</name>
    <name type="common">yerba mate</name>
    <dbReference type="NCBI Taxonomy" id="185542"/>
    <lineage>
        <taxon>Eukaryota</taxon>
        <taxon>Viridiplantae</taxon>
        <taxon>Streptophyta</taxon>
        <taxon>Embryophyta</taxon>
        <taxon>Tracheophyta</taxon>
        <taxon>Spermatophyta</taxon>
        <taxon>Magnoliopsida</taxon>
        <taxon>eudicotyledons</taxon>
        <taxon>Gunneridae</taxon>
        <taxon>Pentapetalae</taxon>
        <taxon>asterids</taxon>
        <taxon>campanulids</taxon>
        <taxon>Aquifoliales</taxon>
        <taxon>Aquifoliaceae</taxon>
        <taxon>Ilex</taxon>
    </lineage>
</organism>
<dbReference type="InterPro" id="IPR008587">
    <property type="entry name" value="FPP_plant"/>
</dbReference>